<reference evidence="5 6" key="1">
    <citation type="submission" date="2016-06" db="EMBL/GenBank/DDBJ databases">
        <title>Complete genome sequences of Bordetella bronchialis and Bordetella flabilis.</title>
        <authorList>
            <person name="LiPuma J.J."/>
            <person name="Spilker T."/>
        </authorList>
    </citation>
    <scope>NUCLEOTIDE SEQUENCE [LARGE SCALE GENOMIC DNA]</scope>
    <source>
        <strain evidence="5 6">AU10664</strain>
    </source>
</reference>
<dbReference type="InterPro" id="IPR009057">
    <property type="entry name" value="Homeodomain-like_sf"/>
</dbReference>
<dbReference type="PROSITE" id="PS00041">
    <property type="entry name" value="HTH_ARAC_FAMILY_1"/>
    <property type="match status" value="1"/>
</dbReference>
<dbReference type="RefSeq" id="WP_066657320.1">
    <property type="nucleotide sequence ID" value="NZ_CBCSCL010000006.1"/>
</dbReference>
<proteinExistence type="predicted"/>
<dbReference type="STRING" id="463014.BAU07_10995"/>
<name>A0A193GD64_9BORD</name>
<dbReference type="PROSITE" id="PS01124">
    <property type="entry name" value="HTH_ARAC_FAMILY_2"/>
    <property type="match status" value="1"/>
</dbReference>
<dbReference type="PRINTS" id="PR00032">
    <property type="entry name" value="HTHARAC"/>
</dbReference>
<dbReference type="KEGG" id="bfz:BAU07_10995"/>
<sequence length="320" mass="34887">MKEEILVLDWNGDSHDRADWLEQMAVQAGMAGQVDATRANGATIQGWQLGSIGVVQARMSGICLTPLRVGAQAQHEEFLYLKILTQGRLSVTQHGETVTLAAGTAVLIDPAWAFEEDFGDGAALTVMRIPRQALRARGLQHALSRPVIPDVQRADQAAVRDFALFVAGLGPGPSPALRRQLGEQCLDVLDVLLDDGRRRSMARGPEATLLRAKRIIARSVGDSSLTIGRLAAELNVSSNYLGRLFKRDGTSVMRYVGAVRLEHAARLLREVPRRPMQIQEIAYRCGYVSLAHFSRAYKQRFGMSPRAAVDAAARGTLTPA</sequence>
<dbReference type="Pfam" id="PF12833">
    <property type="entry name" value="HTH_18"/>
    <property type="match status" value="1"/>
</dbReference>
<dbReference type="PANTHER" id="PTHR46796:SF6">
    <property type="entry name" value="ARAC SUBFAMILY"/>
    <property type="match status" value="1"/>
</dbReference>
<evidence type="ECO:0000313" key="5">
    <source>
        <dbReference type="EMBL" id="ANN77563.1"/>
    </source>
</evidence>
<dbReference type="InterPro" id="IPR020449">
    <property type="entry name" value="Tscrpt_reg_AraC-type_HTH"/>
</dbReference>
<dbReference type="GO" id="GO:0003700">
    <property type="term" value="F:DNA-binding transcription factor activity"/>
    <property type="evidence" value="ECO:0007669"/>
    <property type="project" value="InterPro"/>
</dbReference>
<accession>A0A193GD64</accession>
<dbReference type="Gene3D" id="1.10.10.60">
    <property type="entry name" value="Homeodomain-like"/>
    <property type="match status" value="1"/>
</dbReference>
<evidence type="ECO:0000313" key="6">
    <source>
        <dbReference type="Proteomes" id="UP000091926"/>
    </source>
</evidence>
<dbReference type="Proteomes" id="UP000091926">
    <property type="component" value="Chromosome"/>
</dbReference>
<dbReference type="GO" id="GO:0043565">
    <property type="term" value="F:sequence-specific DNA binding"/>
    <property type="evidence" value="ECO:0007669"/>
    <property type="project" value="InterPro"/>
</dbReference>
<keyword evidence="6" id="KW-1185">Reference proteome</keyword>
<dbReference type="SMART" id="SM00342">
    <property type="entry name" value="HTH_ARAC"/>
    <property type="match status" value="1"/>
</dbReference>
<protein>
    <recommendedName>
        <fullName evidence="4">HTH araC/xylS-type domain-containing protein</fullName>
    </recommendedName>
</protein>
<dbReference type="EMBL" id="CP016172">
    <property type="protein sequence ID" value="ANN77563.1"/>
    <property type="molecule type" value="Genomic_DNA"/>
</dbReference>
<dbReference type="AlphaFoldDB" id="A0A193GD64"/>
<evidence type="ECO:0000256" key="2">
    <source>
        <dbReference type="ARBA" id="ARBA00023125"/>
    </source>
</evidence>
<gene>
    <name evidence="5" type="ORF">BAU07_10995</name>
</gene>
<feature type="domain" description="HTH araC/xylS-type" evidence="4">
    <location>
        <begin position="210"/>
        <end position="311"/>
    </location>
</feature>
<dbReference type="SUPFAM" id="SSF46689">
    <property type="entry name" value="Homeodomain-like"/>
    <property type="match status" value="1"/>
</dbReference>
<keyword evidence="2" id="KW-0238">DNA-binding</keyword>
<dbReference type="OrthoDB" id="9178898at2"/>
<dbReference type="InterPro" id="IPR018060">
    <property type="entry name" value="HTH_AraC"/>
</dbReference>
<keyword evidence="1" id="KW-0805">Transcription regulation</keyword>
<organism evidence="5 6">
    <name type="scientific">Bordetella flabilis</name>
    <dbReference type="NCBI Taxonomy" id="463014"/>
    <lineage>
        <taxon>Bacteria</taxon>
        <taxon>Pseudomonadati</taxon>
        <taxon>Pseudomonadota</taxon>
        <taxon>Betaproteobacteria</taxon>
        <taxon>Burkholderiales</taxon>
        <taxon>Alcaligenaceae</taxon>
        <taxon>Bordetella</taxon>
    </lineage>
</organism>
<evidence type="ECO:0000256" key="3">
    <source>
        <dbReference type="ARBA" id="ARBA00023163"/>
    </source>
</evidence>
<dbReference type="InterPro" id="IPR050204">
    <property type="entry name" value="AraC_XylS_family_regulators"/>
</dbReference>
<dbReference type="PANTHER" id="PTHR46796">
    <property type="entry name" value="HTH-TYPE TRANSCRIPTIONAL ACTIVATOR RHAS-RELATED"/>
    <property type="match status" value="1"/>
</dbReference>
<dbReference type="Pfam" id="PF14525">
    <property type="entry name" value="AraC_binding_2"/>
    <property type="match status" value="1"/>
</dbReference>
<dbReference type="InterPro" id="IPR035418">
    <property type="entry name" value="AraC-bd_2"/>
</dbReference>
<dbReference type="InterPro" id="IPR018062">
    <property type="entry name" value="HTH_AraC-typ_CS"/>
</dbReference>
<keyword evidence="3" id="KW-0804">Transcription</keyword>
<evidence type="ECO:0000256" key="1">
    <source>
        <dbReference type="ARBA" id="ARBA00023015"/>
    </source>
</evidence>
<evidence type="ECO:0000259" key="4">
    <source>
        <dbReference type="PROSITE" id="PS01124"/>
    </source>
</evidence>